<evidence type="ECO:0000256" key="4">
    <source>
        <dbReference type="ARBA" id="ARBA00022989"/>
    </source>
</evidence>
<feature type="transmembrane region" description="Helical" evidence="6">
    <location>
        <begin position="161"/>
        <end position="179"/>
    </location>
</feature>
<keyword evidence="2" id="KW-1003">Cell membrane</keyword>
<gene>
    <name evidence="7" type="ORF">LBPG_01969</name>
</gene>
<feature type="transmembrane region" description="Helical" evidence="6">
    <location>
        <begin position="398"/>
        <end position="420"/>
    </location>
</feature>
<keyword evidence="5 6" id="KW-0472">Membrane</keyword>
<accession>A0A826I0J7</accession>
<dbReference type="GO" id="GO:0005886">
    <property type="term" value="C:plasma membrane"/>
    <property type="evidence" value="ECO:0007669"/>
    <property type="project" value="UniProtKB-SubCell"/>
</dbReference>
<name>A0A826I0J7_LACPA</name>
<dbReference type="GeneID" id="57090678"/>
<dbReference type="InterPro" id="IPR002797">
    <property type="entry name" value="Polysacc_synth"/>
</dbReference>
<dbReference type="Pfam" id="PF01943">
    <property type="entry name" value="Polysacc_synt"/>
    <property type="match status" value="1"/>
</dbReference>
<sequence>MLNQRRAGVVLSYINMIAKNLVNFIYVPILIRMLGKSEYGLYQMSNSVISTLGILSLGFGSAYIRFYAQAKRQSEKEVDRLNGLYLIIFSVAGVLSLIAGVFLVANVHAIFSQSLTLNEIKVSRILMALMILNIAISFISSVFDSFIMANEQFRFQRSRQLLQTFLAPTLTIPLVFFGFKAISVVLIQSLISIFFLFLNINFAVGQLHMRFSFKNMSLKYFTEIGIFSVYILANDITDQINWNAPNILLGMLSGTKSVAIFGVASQVKNVFINLSTTLSGVFVPQINKIVANDDNNQLLTDIMTKVGRIQALIVLYVFGGFIVVGKYFVNIWAGKGYDEVYVISILLIVPLLIPLVQSVGIEIQRAKNRHKFRSYIYILFAVINLFLTYWLIGEIGIIGAAAGGLITMLISNGIIMNWYYSSHIGLNMKFFWKEIFKLMPQFIIPTVILYLLSITWRIDSFAKFLFYGLVYSLMYFLIYFFWGINSREKQWITQAFKNR</sequence>
<organism evidence="7 8">
    <name type="scientific">Lacticaseibacillus paracasei subsp. paracasei 8700:2</name>
    <dbReference type="NCBI Taxonomy" id="537973"/>
    <lineage>
        <taxon>Bacteria</taxon>
        <taxon>Bacillati</taxon>
        <taxon>Bacillota</taxon>
        <taxon>Bacilli</taxon>
        <taxon>Lactobacillales</taxon>
        <taxon>Lactobacillaceae</taxon>
        <taxon>Lacticaseibacillus</taxon>
    </lineage>
</organism>
<evidence type="ECO:0000256" key="5">
    <source>
        <dbReference type="ARBA" id="ARBA00023136"/>
    </source>
</evidence>
<evidence type="ECO:0000256" key="2">
    <source>
        <dbReference type="ARBA" id="ARBA00022475"/>
    </source>
</evidence>
<feature type="transmembrane region" description="Helical" evidence="6">
    <location>
        <begin position="341"/>
        <end position="363"/>
    </location>
</feature>
<dbReference type="PANTHER" id="PTHR30250:SF26">
    <property type="entry name" value="PSMA PROTEIN"/>
    <property type="match status" value="1"/>
</dbReference>
<dbReference type="PANTHER" id="PTHR30250">
    <property type="entry name" value="PST FAMILY PREDICTED COLANIC ACID TRANSPORTER"/>
    <property type="match status" value="1"/>
</dbReference>
<feature type="transmembrane region" description="Helical" evidence="6">
    <location>
        <begin position="375"/>
        <end position="392"/>
    </location>
</feature>
<keyword evidence="3 6" id="KW-0812">Transmembrane</keyword>
<dbReference type="EMBL" id="CP002391">
    <property type="protein sequence ID" value="EEQ66520.1"/>
    <property type="molecule type" value="Genomic_DNA"/>
</dbReference>
<evidence type="ECO:0000256" key="1">
    <source>
        <dbReference type="ARBA" id="ARBA00004651"/>
    </source>
</evidence>
<feature type="transmembrane region" description="Helical" evidence="6">
    <location>
        <begin position="41"/>
        <end position="64"/>
    </location>
</feature>
<dbReference type="Proteomes" id="UP000015927">
    <property type="component" value="Chromosome"/>
</dbReference>
<feature type="transmembrane region" description="Helical" evidence="6">
    <location>
        <begin position="185"/>
        <end position="204"/>
    </location>
</feature>
<reference evidence="7 8" key="1">
    <citation type="submission" date="2010-12" db="EMBL/GenBank/DDBJ databases">
        <title>The Genome Sequence of Lactobacillus paracasei subsp. paracasei strain 8700:2.</title>
        <authorList>
            <consortium name="The Broad Institute Genome Sequencing Platform"/>
            <person name="Ward D."/>
            <person name="Earl A."/>
            <person name="Feldgarden M."/>
            <person name="Young S.K."/>
            <person name="Gargeya S."/>
            <person name="Zeng Q."/>
            <person name="Alvarado L."/>
            <person name="Berlin A."/>
            <person name="Bochicchio J."/>
            <person name="Chapman S.B."/>
            <person name="Chen Z."/>
            <person name="Freedman E."/>
            <person name="Gellesch M."/>
            <person name="Goldberg J."/>
            <person name="Griggs A."/>
            <person name="Gujja S."/>
            <person name="Heilman E."/>
            <person name="Heiman D."/>
            <person name="Howarth C."/>
            <person name="Mehta T."/>
            <person name="Neiman D."/>
            <person name="Pearson M."/>
            <person name="Roberts A."/>
            <person name="Saif S."/>
            <person name="Shea T."/>
            <person name="Shenoy N."/>
            <person name="Sisk P."/>
            <person name="Stolte C."/>
            <person name="Sykes S."/>
            <person name="White J."/>
            <person name="Yandava C."/>
            <person name="Saulnier D."/>
            <person name="Haas B."/>
            <person name="Nusbaum C."/>
            <person name="Birren B."/>
        </authorList>
    </citation>
    <scope>NUCLEOTIDE SEQUENCE [LARGE SCALE GENOMIC DNA]</scope>
    <source>
        <strain evidence="7 8">8700:2</strain>
    </source>
</reference>
<feature type="transmembrane region" description="Helical" evidence="6">
    <location>
        <begin position="464"/>
        <end position="482"/>
    </location>
</feature>
<comment type="subcellular location">
    <subcellularLocation>
        <location evidence="1">Cell membrane</location>
        <topology evidence="1">Multi-pass membrane protein</topology>
    </subcellularLocation>
</comment>
<dbReference type="KEGG" id="lpi:LBPG_01969"/>
<feature type="transmembrane region" description="Helical" evidence="6">
    <location>
        <begin position="309"/>
        <end position="329"/>
    </location>
</feature>
<dbReference type="InterPro" id="IPR050833">
    <property type="entry name" value="Poly_Biosynth_Transport"/>
</dbReference>
<dbReference type="RefSeq" id="WP_003659342.1">
    <property type="nucleotide sequence ID" value="NC_022112.1"/>
</dbReference>
<feature type="transmembrane region" description="Helical" evidence="6">
    <location>
        <begin position="441"/>
        <end position="458"/>
    </location>
</feature>
<feature type="transmembrane region" description="Helical" evidence="6">
    <location>
        <begin position="125"/>
        <end position="149"/>
    </location>
</feature>
<proteinExistence type="predicted"/>
<evidence type="ECO:0000256" key="3">
    <source>
        <dbReference type="ARBA" id="ARBA00022692"/>
    </source>
</evidence>
<feature type="transmembrane region" description="Helical" evidence="6">
    <location>
        <begin position="7"/>
        <end position="29"/>
    </location>
</feature>
<evidence type="ECO:0008006" key="9">
    <source>
        <dbReference type="Google" id="ProtNLM"/>
    </source>
</evidence>
<dbReference type="AlphaFoldDB" id="A0A826I0J7"/>
<evidence type="ECO:0000256" key="6">
    <source>
        <dbReference type="SAM" id="Phobius"/>
    </source>
</evidence>
<protein>
    <recommendedName>
        <fullName evidence="9">Polysaccharide biosynthesis protein</fullName>
    </recommendedName>
</protein>
<evidence type="ECO:0000313" key="8">
    <source>
        <dbReference type="Proteomes" id="UP000015927"/>
    </source>
</evidence>
<keyword evidence="4 6" id="KW-1133">Transmembrane helix</keyword>
<feature type="transmembrane region" description="Helical" evidence="6">
    <location>
        <begin position="84"/>
        <end position="105"/>
    </location>
</feature>
<evidence type="ECO:0000313" key="7">
    <source>
        <dbReference type="EMBL" id="EEQ66520.1"/>
    </source>
</evidence>